<protein>
    <submittedName>
        <fullName evidence="12">Open rectifier potassium channel protein 1 isoform X1</fullName>
    </submittedName>
</protein>
<keyword evidence="3 8" id="KW-0812">Transmembrane</keyword>
<dbReference type="Pfam" id="PF07885">
    <property type="entry name" value="Ion_trans_2"/>
    <property type="match status" value="2"/>
</dbReference>
<feature type="transmembrane region" description="Helical" evidence="10">
    <location>
        <begin position="146"/>
        <end position="164"/>
    </location>
</feature>
<dbReference type="GO" id="GO:0034220">
    <property type="term" value="P:monoatomic ion transmembrane transport"/>
    <property type="evidence" value="ECO:0007669"/>
    <property type="project" value="UniProtKB-KW"/>
</dbReference>
<comment type="similarity">
    <text evidence="8">Belongs to the two pore domain potassium channel (TC 1.A.1.8) family.</text>
</comment>
<evidence type="ECO:0000259" key="11">
    <source>
        <dbReference type="Pfam" id="PF07885"/>
    </source>
</evidence>
<feature type="compositionally biased region" description="Low complexity" evidence="9">
    <location>
        <begin position="741"/>
        <end position="754"/>
    </location>
</feature>
<keyword evidence="6 10" id="KW-0472">Membrane</keyword>
<dbReference type="AlphaFoldDB" id="A0ABD2AM49"/>
<comment type="subcellular location">
    <subcellularLocation>
        <location evidence="1">Membrane</location>
        <topology evidence="1">Multi-pass membrane protein</topology>
    </subcellularLocation>
</comment>
<dbReference type="Gene3D" id="1.10.287.70">
    <property type="match status" value="1"/>
</dbReference>
<feature type="region of interest" description="Disordered" evidence="9">
    <location>
        <begin position="733"/>
        <end position="777"/>
    </location>
</feature>
<feature type="domain" description="Potassium channel" evidence="11">
    <location>
        <begin position="127"/>
        <end position="195"/>
    </location>
</feature>
<proteinExistence type="inferred from homology"/>
<dbReference type="PANTHER" id="PTHR11003:SF331">
    <property type="entry name" value="OPEN RECTIFIER POTASSIUM CHANNEL PROTEIN 1"/>
    <property type="match status" value="1"/>
</dbReference>
<evidence type="ECO:0000313" key="13">
    <source>
        <dbReference type="Proteomes" id="UP001607303"/>
    </source>
</evidence>
<feature type="transmembrane region" description="Helical" evidence="10">
    <location>
        <begin position="57"/>
        <end position="78"/>
    </location>
</feature>
<feature type="compositionally biased region" description="Low complexity" evidence="9">
    <location>
        <begin position="1093"/>
        <end position="1105"/>
    </location>
</feature>
<evidence type="ECO:0000256" key="7">
    <source>
        <dbReference type="ARBA" id="ARBA00023303"/>
    </source>
</evidence>
<evidence type="ECO:0000256" key="9">
    <source>
        <dbReference type="SAM" id="MobiDB-lite"/>
    </source>
</evidence>
<keyword evidence="4 10" id="KW-1133">Transmembrane helix</keyword>
<organism evidence="12 13">
    <name type="scientific">Vespula maculifrons</name>
    <name type="common">Eastern yellow jacket</name>
    <name type="synonym">Wasp</name>
    <dbReference type="NCBI Taxonomy" id="7453"/>
    <lineage>
        <taxon>Eukaryota</taxon>
        <taxon>Metazoa</taxon>
        <taxon>Ecdysozoa</taxon>
        <taxon>Arthropoda</taxon>
        <taxon>Hexapoda</taxon>
        <taxon>Insecta</taxon>
        <taxon>Pterygota</taxon>
        <taxon>Neoptera</taxon>
        <taxon>Endopterygota</taxon>
        <taxon>Hymenoptera</taxon>
        <taxon>Apocrita</taxon>
        <taxon>Aculeata</taxon>
        <taxon>Vespoidea</taxon>
        <taxon>Vespidae</taxon>
        <taxon>Vespinae</taxon>
        <taxon>Vespula</taxon>
    </lineage>
</organism>
<keyword evidence="7 8" id="KW-0407">Ion channel</keyword>
<dbReference type="InterPro" id="IPR003280">
    <property type="entry name" value="2pore_dom_K_chnl"/>
</dbReference>
<evidence type="ECO:0000256" key="3">
    <source>
        <dbReference type="ARBA" id="ARBA00022692"/>
    </source>
</evidence>
<keyword evidence="5 8" id="KW-0406">Ion transport</keyword>
<feature type="transmembrane region" description="Helical" evidence="10">
    <location>
        <begin position="230"/>
        <end position="252"/>
    </location>
</feature>
<evidence type="ECO:0000256" key="1">
    <source>
        <dbReference type="ARBA" id="ARBA00004141"/>
    </source>
</evidence>
<dbReference type="SUPFAM" id="SSF81324">
    <property type="entry name" value="Voltage-gated potassium channels"/>
    <property type="match status" value="2"/>
</dbReference>
<dbReference type="InterPro" id="IPR013099">
    <property type="entry name" value="K_chnl_dom"/>
</dbReference>
<keyword evidence="13" id="KW-1185">Reference proteome</keyword>
<evidence type="ECO:0000313" key="12">
    <source>
        <dbReference type="EMBL" id="KAL2721698.1"/>
    </source>
</evidence>
<dbReference type="GO" id="GO:0016020">
    <property type="term" value="C:membrane"/>
    <property type="evidence" value="ECO:0007669"/>
    <property type="project" value="UniProtKB-SubCell"/>
</dbReference>
<comment type="caution">
    <text evidence="12">The sequence shown here is derived from an EMBL/GenBank/DDBJ whole genome shotgun (WGS) entry which is preliminary data.</text>
</comment>
<evidence type="ECO:0000256" key="4">
    <source>
        <dbReference type="ARBA" id="ARBA00022989"/>
    </source>
</evidence>
<dbReference type="PRINTS" id="PR01333">
    <property type="entry name" value="2POREKCHANEL"/>
</dbReference>
<feature type="region of interest" description="Disordered" evidence="9">
    <location>
        <begin position="1082"/>
        <end position="1105"/>
    </location>
</feature>
<reference evidence="12 13" key="1">
    <citation type="journal article" date="2024" name="Ann. Entomol. Soc. Am.">
        <title>Genomic analyses of the southern and eastern yellowjacket wasps (Hymenoptera: Vespidae) reveal evolutionary signatures of social life.</title>
        <authorList>
            <person name="Catto M.A."/>
            <person name="Caine P.B."/>
            <person name="Orr S.E."/>
            <person name="Hunt B.G."/>
            <person name="Goodisman M.A.D."/>
        </authorList>
    </citation>
    <scope>NUCLEOTIDE SEQUENCE [LARGE SCALE GENOMIC DNA]</scope>
    <source>
        <strain evidence="12">232</strain>
        <tissue evidence="12">Head and thorax</tissue>
    </source>
</reference>
<evidence type="ECO:0000256" key="2">
    <source>
        <dbReference type="ARBA" id="ARBA00022448"/>
    </source>
</evidence>
<feature type="transmembrane region" description="Helical" evidence="10">
    <location>
        <begin position="295"/>
        <end position="320"/>
    </location>
</feature>
<feature type="transmembrane region" description="Helical" evidence="10">
    <location>
        <begin position="264"/>
        <end position="283"/>
    </location>
</feature>
<dbReference type="PANTHER" id="PTHR11003">
    <property type="entry name" value="POTASSIUM CHANNEL, SUBFAMILY K"/>
    <property type="match status" value="1"/>
</dbReference>
<evidence type="ECO:0000256" key="5">
    <source>
        <dbReference type="ARBA" id="ARBA00023065"/>
    </source>
</evidence>
<evidence type="ECO:0000256" key="8">
    <source>
        <dbReference type="RuleBase" id="RU003857"/>
    </source>
</evidence>
<sequence>MPTSLPLANRDRYIRWSKQGYLHSSPHKSSLQTPLRVGQFPSAVSRSLPRRMSKKQWIVLLMLFLAYLFLGASIFYHIESRLEIEQIERAKEKRIEINALLLKHYIPSPSHNQHEIFERLTQYCGKSVYNYTDGESDPLKWDFYNSFYFAYTVVSTIGYGNLAPTNMLSRILMMIYGLLGIPMNGILLSQLGEFFGHVFVRAHRKYKSYKKHQNDYAKKLTPLETRKAGLAAQIFMYLIPGFVMFIFFPAFLFSHYEGWTYDEAVYYAFVTLTTIGFGDYVAGQDNTKGNGFFFVMYKTFLICWISFGLGYIVMIMTFIAQGMRSKKIIRIEHKLAMNLKHTQSKIWNEFNKEINYFRRVFNELQFSKVKRVYVDEYDYEIPPTKFLRSNSFPDLRKLIYGGFESSVPLHPRRRANSEVVPMDPLVRVVSETDLQRIDKTATFAAHAMVQPAELLARLVNVLGYIPPPDDANDTSDWDQEYKNKEDTKKTGIEGIKEKDISNKQNTWNESSWRIGADRFPGMMPRSRAASEVRLDMGKNDSNIHQQNGEWTWSGPAASRKIQELIKTRRTGLSGIKDSKSYKFPSITLPKSVPKNLFSPWRRQSSNKKALDAEQSIQKGTLPDIDLEAGENYSSITAHSDLFSSNLDDVNETTTTSRHPYYTHTGANFPSLMESNNILEETSLADFLRALTVLHAKISTVPSDYSNTRKPQRKMGTASLTPPKLPSLFTLFSQSADSQGHSQSNQNTVTTSSSNRRYSLRPSEYSPASTPSYARRGSAINPIKPRRFSLRPVATPTSTPPEYTASYLNSRTHDDQKSQFSSLTDTFVYESAKKPLVQMEGTPGVSSPIATFSNVRRLSLRPMTQIQQPPSQQIQATKALPRWKAGMLQRQIGRMSVHRRVRAFSLSDVQADKSEKSTGLSPLAIDDNGKPVTSIVSSSKPNVSAVQKTVTIVSPTKNEVLRSDSNESTSVDTRSLVNTSSNPFVSSFVTSETPGNSDTTDNFRFKDVQGDEASSNIALSTLQKASEHEINYNDTSKQATNSENNERNVENMEVAKEITEKLIFHNDPASSKEIFNDKLTSSKDVSSDIKDSSKNSSKSTIDSTIKSSNEKPRIFIDFYKTSLDVKIEKPSVNPFLQYQATTSASQYGNTNLTEIKGEKRNEARKAWKKE</sequence>
<dbReference type="EMBL" id="JAYRBN010000116">
    <property type="protein sequence ID" value="KAL2721698.1"/>
    <property type="molecule type" value="Genomic_DNA"/>
</dbReference>
<accession>A0ABD2AM49</accession>
<feature type="transmembrane region" description="Helical" evidence="10">
    <location>
        <begin position="171"/>
        <end position="191"/>
    </location>
</feature>
<name>A0ABD2AM49_VESMC</name>
<dbReference type="Proteomes" id="UP001607303">
    <property type="component" value="Unassembled WGS sequence"/>
</dbReference>
<feature type="region of interest" description="Disordered" evidence="9">
    <location>
        <begin position="1028"/>
        <end position="1047"/>
    </location>
</feature>
<feature type="region of interest" description="Disordered" evidence="9">
    <location>
        <begin position="1145"/>
        <end position="1169"/>
    </location>
</feature>
<feature type="domain" description="Potassium channel" evidence="11">
    <location>
        <begin position="236"/>
        <end position="321"/>
    </location>
</feature>
<feature type="compositionally biased region" description="Basic and acidic residues" evidence="9">
    <location>
        <begin position="1154"/>
        <end position="1169"/>
    </location>
</feature>
<evidence type="ECO:0000256" key="10">
    <source>
        <dbReference type="SAM" id="Phobius"/>
    </source>
</evidence>
<gene>
    <name evidence="12" type="ORF">V1477_020518</name>
</gene>
<feature type="region of interest" description="Disordered" evidence="9">
    <location>
        <begin position="701"/>
        <end position="721"/>
    </location>
</feature>
<evidence type="ECO:0000256" key="6">
    <source>
        <dbReference type="ARBA" id="ARBA00023136"/>
    </source>
</evidence>
<keyword evidence="2 8" id="KW-0813">Transport</keyword>